<dbReference type="EnsemblPlants" id="Kaladp0003s0065.1.v1.1">
    <property type="protein sequence ID" value="Kaladp0003s0065.1.v1.1"/>
    <property type="gene ID" value="Kaladp0003s0065.v1.1"/>
</dbReference>
<evidence type="ECO:0000256" key="1">
    <source>
        <dbReference type="ARBA" id="ARBA00005921"/>
    </source>
</evidence>
<sequence length="1069" mass="119274">MDRRSWPWKKKSSDKTISDKAMAVGKAVDSANGSVSAEAASTQENFKKPSYVQISVESYTHFTGLEDQVKSYEEQVQTLDSQIVELNEKLSAAHEEIVTKEGLVKQHAKVAEEAVSGWEKAETEASTLKTQLEAVTLEKLTVEDRAAHLDSALKECMRQIRILKEEHEQELHDVIFSKTKQFEKLQLELESKMANLNQELLKSEAENAALARSLQERSNMLIRISEQKSQAEAEIEHLKGTIESCEREISSLKYELHIAAKELEIRTEEKNMSVRSADVANKQHVEAAKKITKLEAECQRLRGLVRKKLPGPAALAQMKLEVESLGRDFGDNRRRSSGRTSSPHSPFPDFQLDELHKIQKDNEFLTERLLAMEEDSKLLKEALAKRNIELQDSRDLCATISNKLQSVEKTQSDSKNMPKLVNTHSLTSMSEDGNDYAPSSAESWSTGLNSDLSQCKQGKSESANHLDLMDDFLEMEKLACSSNDSTGLLADPNGSTCTTSGNTRLGDKVETTAKDLKPELQHDSTPTENNVSSDLVNCPKSDVDQLPLMKLQSRISVLFEYISKESDGIKILEDMRTIVNDMHDSLHHQSSCCDLKKMHCSDTSSDRQIFPEDAGMSLTTVKEISPSQDSAPISEKAHSINKETVGVINQIQDFMVSLGKAAEAVQDPSTDGDGLAEQIKEFSTKFSEGLNEKTSVIEFVADVSNILHRANELRFNFLGFKVNDAETNGTDCIDKVALPEHKVVSEDINGEAYTNGCSDSGSDREVPSSGNLVLGVELKTTSRMCPLEDFEKLKIEKENLIIDLVRCSKDLENVQSQLLETEGKLSELKSELAMTQKSNSLAETQLKCMVESYRSLEIRAEELEEELNALREKATKLEDELQEEKTKHQDALDRCHVLEEQLQRNSSNSEPSMSDADHKTKQEKELAAAAEKLAECQETIFLLGRQLKSLRPQTDAAVSPQKDIVQRVSSPARDEYNLTFETILDLDRAKMEAAVSSGTLYRTGCESPMTDTYNALYIPSDSEANSYLRSPISTKHHKSTHSLPPAYAAQTPEKHSRGISRFFSTKGKF</sequence>
<dbReference type="InterPro" id="IPR008587">
    <property type="entry name" value="FPP_plant"/>
</dbReference>
<organism evidence="5 6">
    <name type="scientific">Kalanchoe fedtschenkoi</name>
    <name type="common">Lavender scallops</name>
    <name type="synonym">South American air plant</name>
    <dbReference type="NCBI Taxonomy" id="63787"/>
    <lineage>
        <taxon>Eukaryota</taxon>
        <taxon>Viridiplantae</taxon>
        <taxon>Streptophyta</taxon>
        <taxon>Embryophyta</taxon>
        <taxon>Tracheophyta</taxon>
        <taxon>Spermatophyta</taxon>
        <taxon>Magnoliopsida</taxon>
        <taxon>eudicotyledons</taxon>
        <taxon>Gunneridae</taxon>
        <taxon>Pentapetalae</taxon>
        <taxon>Saxifragales</taxon>
        <taxon>Crassulaceae</taxon>
        <taxon>Kalanchoe</taxon>
    </lineage>
</organism>
<dbReference type="Gramene" id="Kaladp0003s0065.3.v1.1">
    <property type="protein sequence ID" value="Kaladp0003s0065.3.v1.1"/>
    <property type="gene ID" value="Kaladp0003s0065.v1.1"/>
</dbReference>
<dbReference type="Proteomes" id="UP000594263">
    <property type="component" value="Unplaced"/>
</dbReference>
<keyword evidence="6" id="KW-1185">Reference proteome</keyword>
<feature type="compositionally biased region" description="Polar residues" evidence="4">
    <location>
        <begin position="523"/>
        <end position="535"/>
    </location>
</feature>
<keyword evidence="2 3" id="KW-0175">Coiled coil</keyword>
<comment type="similarity">
    <text evidence="1">Belongs to the FPP family.</text>
</comment>
<dbReference type="EnsemblPlants" id="Kaladp0003s0065.3.v1.1">
    <property type="protein sequence ID" value="Kaladp0003s0065.3.v1.1"/>
    <property type="gene ID" value="Kaladp0003s0065.v1.1"/>
</dbReference>
<proteinExistence type="inferred from homology"/>
<name>A0A7N0R9U1_KALFE</name>
<protein>
    <recommendedName>
        <fullName evidence="7">Filament-like plant protein 4</fullName>
    </recommendedName>
</protein>
<dbReference type="AlphaFoldDB" id="A0A7N0R9U1"/>
<evidence type="ECO:0000256" key="4">
    <source>
        <dbReference type="SAM" id="MobiDB-lite"/>
    </source>
</evidence>
<reference evidence="5" key="1">
    <citation type="submission" date="2021-01" db="UniProtKB">
        <authorList>
            <consortium name="EnsemblPlants"/>
        </authorList>
    </citation>
    <scope>IDENTIFICATION</scope>
</reference>
<feature type="coiled-coil region" evidence="3">
    <location>
        <begin position="62"/>
        <end position="96"/>
    </location>
</feature>
<feature type="region of interest" description="Disordered" evidence="4">
    <location>
        <begin position="1034"/>
        <end position="1056"/>
    </location>
</feature>
<feature type="region of interest" description="Disordered" evidence="4">
    <location>
        <begin position="326"/>
        <end position="350"/>
    </location>
</feature>
<dbReference type="OMA" id="AQKSNGM"/>
<feature type="region of interest" description="Disordered" evidence="4">
    <location>
        <begin position="515"/>
        <end position="536"/>
    </location>
</feature>
<evidence type="ECO:0000256" key="2">
    <source>
        <dbReference type="ARBA" id="ARBA00023054"/>
    </source>
</evidence>
<dbReference type="Gramene" id="Kaladp0003s0065.2.v1.1">
    <property type="protein sequence ID" value="Kaladp0003s0065.2.v1.1"/>
    <property type="gene ID" value="Kaladp0003s0065.v1.1"/>
</dbReference>
<dbReference type="PANTHER" id="PTHR31580:SF4">
    <property type="entry name" value="FILAMENT-LIKE PLANT PROTEIN 6"/>
    <property type="match status" value="1"/>
</dbReference>
<feature type="region of interest" description="Disordered" evidence="4">
    <location>
        <begin position="901"/>
        <end position="924"/>
    </location>
</feature>
<dbReference type="SUPFAM" id="SSF57997">
    <property type="entry name" value="Tropomyosin"/>
    <property type="match status" value="1"/>
</dbReference>
<feature type="coiled-coil region" evidence="3">
    <location>
        <begin position="355"/>
        <end position="382"/>
    </location>
</feature>
<evidence type="ECO:0000313" key="6">
    <source>
        <dbReference type="Proteomes" id="UP000594263"/>
    </source>
</evidence>
<dbReference type="EnsemblPlants" id="Kaladp0003s0065.2.v1.1">
    <property type="protein sequence ID" value="Kaladp0003s0065.2.v1.1"/>
    <property type="gene ID" value="Kaladp0003s0065.v1.1"/>
</dbReference>
<accession>A0A7N0R9U1</accession>
<dbReference type="Pfam" id="PF05911">
    <property type="entry name" value="FPP"/>
    <property type="match status" value="1"/>
</dbReference>
<evidence type="ECO:0000256" key="3">
    <source>
        <dbReference type="SAM" id="Coils"/>
    </source>
</evidence>
<feature type="compositionally biased region" description="Polar residues" evidence="4">
    <location>
        <begin position="903"/>
        <end position="912"/>
    </location>
</feature>
<feature type="coiled-coil region" evidence="3">
    <location>
        <begin position="146"/>
        <end position="304"/>
    </location>
</feature>
<feature type="compositionally biased region" description="Basic and acidic residues" evidence="4">
    <location>
        <begin position="915"/>
        <end position="924"/>
    </location>
</feature>
<dbReference type="Gramene" id="Kaladp0003s0065.1.v1.1">
    <property type="protein sequence ID" value="Kaladp0003s0065.1.v1.1"/>
    <property type="gene ID" value="Kaladp0003s0065.v1.1"/>
</dbReference>
<dbReference type="PANTHER" id="PTHR31580">
    <property type="entry name" value="FILAMENT-LIKE PLANT PROTEIN 4"/>
    <property type="match status" value="1"/>
</dbReference>
<feature type="region of interest" description="Disordered" evidence="4">
    <location>
        <begin position="489"/>
        <end position="508"/>
    </location>
</feature>
<evidence type="ECO:0000313" key="5">
    <source>
        <dbReference type="EnsemblPlants" id="Kaladp0003s0065.2.v1.1"/>
    </source>
</evidence>
<feature type="region of interest" description="Disordered" evidence="4">
    <location>
        <begin position="425"/>
        <end position="456"/>
    </location>
</feature>
<evidence type="ECO:0008006" key="7">
    <source>
        <dbReference type="Google" id="ProtNLM"/>
    </source>
</evidence>
<feature type="compositionally biased region" description="Polar residues" evidence="4">
    <location>
        <begin position="493"/>
        <end position="503"/>
    </location>
</feature>
<feature type="compositionally biased region" description="Polar residues" evidence="4">
    <location>
        <begin position="440"/>
        <end position="456"/>
    </location>
</feature>